<evidence type="ECO:0000313" key="4">
    <source>
        <dbReference type="Proteomes" id="UP000243494"/>
    </source>
</evidence>
<name>A0A371IWH3_9FIRM</name>
<reference evidence="3 4" key="1">
    <citation type="journal article" date="2017" name="Genome Announc.">
        <title>Draft Genome Sequence of Romboutsia maritimum sp. nov. Strain CCRI-22766(T), Isolated from Coastal Estuarine Mud.</title>
        <authorList>
            <person name="Maheux A.F."/>
            <person name="Boudreau D.K."/>
            <person name="Berube E."/>
            <person name="Boissinot M."/>
            <person name="Raymond F."/>
            <person name="Brodeur S."/>
            <person name="Corbeil J."/>
            <person name="Brightwell G."/>
            <person name="Broda D."/>
            <person name="Omar R.F."/>
            <person name="Bergeron M.G."/>
        </authorList>
    </citation>
    <scope>NUCLEOTIDE SEQUENCE [LARGE SCALE GENOMIC DNA]</scope>
    <source>
        <strain evidence="3 4">CCRI-22766</strain>
    </source>
</reference>
<dbReference type="Proteomes" id="UP000243494">
    <property type="component" value="Unassembled WGS sequence"/>
</dbReference>
<keyword evidence="1" id="KW-1133">Transmembrane helix</keyword>
<dbReference type="Pfam" id="PF05580">
    <property type="entry name" value="Peptidase_S55"/>
    <property type="match status" value="1"/>
</dbReference>
<sequence>MKLKLNINSKKGYLMMFTIITLIGIYNFSKNNKNQIIQTFKEDEMTSKKFIYPLGTIVGIKANTDGVLVLGYEEDDIEYIGGLKKGDNIVAINEMTIKNSEDILSILNKIKQDKIEVTFERNNKYKKEIIKTKKIKEKYKLGLWVRDKISGIGTMSFYDPNTKKFKAIGHPIVDVDTNELLKINQGYVYNLSNISIIKTINKKVGKIEGDFTANDIIGKFNDNSNFGISGELNNEKEKDIQLVEVASFKDVKIGDAIILFEDQNRNIQSYDVKIESIDFNKRTDKDMIIKVIDEDLIKYTGGIIQGMSGCPIIQNNRIIGTITHVFKDNPKKGYGIFIGKMIE</sequence>
<dbReference type="AlphaFoldDB" id="A0A371IWH3"/>
<evidence type="ECO:0000313" key="3">
    <source>
        <dbReference type="EMBL" id="RDY24836.1"/>
    </source>
</evidence>
<accession>A0A371IWH3</accession>
<keyword evidence="4" id="KW-1185">Reference proteome</keyword>
<evidence type="ECO:0000259" key="2">
    <source>
        <dbReference type="PROSITE" id="PS51494"/>
    </source>
</evidence>
<dbReference type="OrthoDB" id="9765242at2"/>
<keyword evidence="1" id="KW-0472">Membrane</keyword>
<dbReference type="SUPFAM" id="SSF50156">
    <property type="entry name" value="PDZ domain-like"/>
    <property type="match status" value="1"/>
</dbReference>
<dbReference type="SUPFAM" id="SSF50494">
    <property type="entry name" value="Trypsin-like serine proteases"/>
    <property type="match status" value="1"/>
</dbReference>
<dbReference type="InterPro" id="IPR008763">
    <property type="entry name" value="Peptidase_S55"/>
</dbReference>
<feature type="domain" description="Peptidase S55" evidence="2">
    <location>
        <begin position="123"/>
        <end position="343"/>
    </location>
</feature>
<dbReference type="InterPro" id="IPR009003">
    <property type="entry name" value="Peptidase_S1_PA"/>
</dbReference>
<protein>
    <submittedName>
        <fullName evidence="3">Peptidase S55</fullName>
    </submittedName>
</protein>
<dbReference type="RefSeq" id="WP_095404805.1">
    <property type="nucleotide sequence ID" value="NZ_NOJZ02000001.1"/>
</dbReference>
<feature type="transmembrane region" description="Helical" evidence="1">
    <location>
        <begin position="12"/>
        <end position="29"/>
    </location>
</feature>
<dbReference type="PROSITE" id="PS51494">
    <property type="entry name" value="SPOIVB"/>
    <property type="match status" value="1"/>
</dbReference>
<organism evidence="3 4">
    <name type="scientific">Romboutsia maritimum</name>
    <dbReference type="NCBI Taxonomy" id="2020948"/>
    <lineage>
        <taxon>Bacteria</taxon>
        <taxon>Bacillati</taxon>
        <taxon>Bacillota</taxon>
        <taxon>Clostridia</taxon>
        <taxon>Peptostreptococcales</taxon>
        <taxon>Peptostreptococcaceae</taxon>
        <taxon>Romboutsia</taxon>
    </lineage>
</organism>
<dbReference type="Gene3D" id="2.30.42.10">
    <property type="match status" value="1"/>
</dbReference>
<evidence type="ECO:0000256" key="1">
    <source>
        <dbReference type="SAM" id="Phobius"/>
    </source>
</evidence>
<dbReference type="InterPro" id="IPR036034">
    <property type="entry name" value="PDZ_sf"/>
</dbReference>
<comment type="caution">
    <text evidence="3">The sequence shown here is derived from an EMBL/GenBank/DDBJ whole genome shotgun (WGS) entry which is preliminary data.</text>
</comment>
<keyword evidence="1" id="KW-0812">Transmembrane</keyword>
<proteinExistence type="predicted"/>
<dbReference type="EMBL" id="NOJZ02000001">
    <property type="protein sequence ID" value="RDY24836.1"/>
    <property type="molecule type" value="Genomic_DNA"/>
</dbReference>
<gene>
    <name evidence="3" type="ORF">CHF27_001165</name>
</gene>